<dbReference type="InterPro" id="IPR000182">
    <property type="entry name" value="GNAT_dom"/>
</dbReference>
<dbReference type="EC" id="2.-.-.-" evidence="2"/>
<dbReference type="GO" id="GO:0016740">
    <property type="term" value="F:transferase activity"/>
    <property type="evidence" value="ECO:0007669"/>
    <property type="project" value="UniProtKB-KW"/>
</dbReference>
<dbReference type="RefSeq" id="WP_330505205.1">
    <property type="nucleotide sequence ID" value="NZ_JAZDUE010000009.1"/>
</dbReference>
<dbReference type="Gene3D" id="3.40.630.30">
    <property type="match status" value="1"/>
</dbReference>
<keyword evidence="3" id="KW-1185">Reference proteome</keyword>
<evidence type="ECO:0000313" key="3">
    <source>
        <dbReference type="Proteomes" id="UP001335729"/>
    </source>
</evidence>
<feature type="domain" description="N-acetyltransferase" evidence="1">
    <location>
        <begin position="15"/>
        <end position="171"/>
    </location>
</feature>
<dbReference type="Pfam" id="PF13302">
    <property type="entry name" value="Acetyltransf_3"/>
    <property type="match status" value="1"/>
</dbReference>
<dbReference type="InterPro" id="IPR016181">
    <property type="entry name" value="Acyl_CoA_acyltransferase"/>
</dbReference>
<dbReference type="PROSITE" id="PS51186">
    <property type="entry name" value="GNAT"/>
    <property type="match status" value="1"/>
</dbReference>
<keyword evidence="2" id="KW-0808">Transferase</keyword>
<protein>
    <submittedName>
        <fullName evidence="2">GNAT family protein</fullName>
        <ecNumber evidence="2">2.-.-.-</ecNumber>
    </submittedName>
</protein>
<reference evidence="2 3" key="1">
    <citation type="submission" date="2024-01" db="EMBL/GenBank/DDBJ databases">
        <title>Draft genome sequence of Gordonia sp. PKS22-38.</title>
        <authorList>
            <person name="Suphannarot A."/>
            <person name="Mingma R."/>
        </authorList>
    </citation>
    <scope>NUCLEOTIDE SEQUENCE [LARGE SCALE GENOMIC DNA]</scope>
    <source>
        <strain evidence="2 3">PKS22-38</strain>
    </source>
</reference>
<comment type="caution">
    <text evidence="2">The sequence shown here is derived from an EMBL/GenBank/DDBJ whole genome shotgun (WGS) entry which is preliminary data.</text>
</comment>
<accession>A0ABU7MU22</accession>
<dbReference type="EMBL" id="JAZDUE010000009">
    <property type="protein sequence ID" value="MEE4023818.1"/>
    <property type="molecule type" value="Genomic_DNA"/>
</dbReference>
<sequence>MSDWLGSGPLSLGRVTLRPLVADDAEALSRVVGEPERFRWVPGVPSDLESSRRWIENARTTTDRVAFAVIDNTDSRLIGSTSYYQIDHANRAAAIGYTFYAEDVQGTAINPTAKLLLMRHAFEECGAVRLVWHTHEHNVQSRAAISKLGATFEGLLRKHRRFGDGWRTTAQYAMTDDDWPAAKARLLQRISSQGS</sequence>
<evidence type="ECO:0000259" key="1">
    <source>
        <dbReference type="PROSITE" id="PS51186"/>
    </source>
</evidence>
<dbReference type="PANTHER" id="PTHR43610:SF1">
    <property type="entry name" value="N-ACETYLTRANSFERASE DOMAIN-CONTAINING PROTEIN"/>
    <property type="match status" value="1"/>
</dbReference>
<dbReference type="PANTHER" id="PTHR43610">
    <property type="entry name" value="BLL6696 PROTEIN"/>
    <property type="match status" value="1"/>
</dbReference>
<proteinExistence type="predicted"/>
<name>A0ABU7MU22_9ACTN</name>
<gene>
    <name evidence="2" type="ORF">V1Y59_12075</name>
</gene>
<dbReference type="Proteomes" id="UP001335729">
    <property type="component" value="Unassembled WGS sequence"/>
</dbReference>
<dbReference type="SUPFAM" id="SSF55729">
    <property type="entry name" value="Acyl-CoA N-acyltransferases (Nat)"/>
    <property type="match status" value="1"/>
</dbReference>
<evidence type="ECO:0000313" key="2">
    <source>
        <dbReference type="EMBL" id="MEE4023818.1"/>
    </source>
</evidence>
<organism evidence="2 3">
    <name type="scientific">Gordonia prachuapensis</name>
    <dbReference type="NCBI Taxonomy" id="3115651"/>
    <lineage>
        <taxon>Bacteria</taxon>
        <taxon>Bacillati</taxon>
        <taxon>Actinomycetota</taxon>
        <taxon>Actinomycetes</taxon>
        <taxon>Mycobacteriales</taxon>
        <taxon>Gordoniaceae</taxon>
        <taxon>Gordonia</taxon>
    </lineage>
</organism>